<evidence type="ECO:0000313" key="1">
    <source>
        <dbReference type="EMBL" id="PZP46849.1"/>
    </source>
</evidence>
<proteinExistence type="predicted"/>
<organism evidence="1 2">
    <name type="scientific">Agrobacterium fabrum</name>
    <dbReference type="NCBI Taxonomy" id="1176649"/>
    <lineage>
        <taxon>Bacteria</taxon>
        <taxon>Pseudomonadati</taxon>
        <taxon>Pseudomonadota</taxon>
        <taxon>Alphaproteobacteria</taxon>
        <taxon>Hyphomicrobiales</taxon>
        <taxon>Rhizobiaceae</taxon>
        <taxon>Rhizobium/Agrobacterium group</taxon>
        <taxon>Agrobacterium</taxon>
        <taxon>Agrobacterium tumefaciens complex</taxon>
    </lineage>
</organism>
<evidence type="ECO:0000313" key="2">
    <source>
        <dbReference type="Proteomes" id="UP000249769"/>
    </source>
</evidence>
<comment type="caution">
    <text evidence="1">The sequence shown here is derived from an EMBL/GenBank/DDBJ whole genome shotgun (WGS) entry which is preliminary data.</text>
</comment>
<protein>
    <submittedName>
        <fullName evidence="1">CopG family transcriptional regulator</fullName>
    </submittedName>
</protein>
<dbReference type="Proteomes" id="UP000249769">
    <property type="component" value="Unassembled WGS sequence"/>
</dbReference>
<dbReference type="SUPFAM" id="SSF47598">
    <property type="entry name" value="Ribbon-helix-helix"/>
    <property type="match status" value="1"/>
</dbReference>
<dbReference type="GO" id="GO:0006355">
    <property type="term" value="P:regulation of DNA-templated transcription"/>
    <property type="evidence" value="ECO:0007669"/>
    <property type="project" value="InterPro"/>
</dbReference>
<dbReference type="InterPro" id="IPR010985">
    <property type="entry name" value="Ribbon_hlx_hlx"/>
</dbReference>
<accession>A0A2W5GY46</accession>
<dbReference type="InterPro" id="IPR022148">
    <property type="entry name" value="CopG_antitoxin"/>
</dbReference>
<dbReference type="Pfam" id="PF12441">
    <property type="entry name" value="CopG_antitoxin"/>
    <property type="match status" value="1"/>
</dbReference>
<reference evidence="1 2" key="1">
    <citation type="submission" date="2017-08" db="EMBL/GenBank/DDBJ databases">
        <title>Infants hospitalized years apart are colonized by the same room-sourced microbial strains.</title>
        <authorList>
            <person name="Brooks B."/>
            <person name="Olm M.R."/>
            <person name="Firek B.A."/>
            <person name="Baker R."/>
            <person name="Thomas B.C."/>
            <person name="Morowitz M.J."/>
            <person name="Banfield J.F."/>
        </authorList>
    </citation>
    <scope>NUCLEOTIDE SEQUENCE [LARGE SCALE GENOMIC DNA]</scope>
    <source>
        <strain evidence="1">S2_009_000_R2_73</strain>
    </source>
</reference>
<name>A0A2W5GY46_9HYPH</name>
<dbReference type="EMBL" id="QFOL01000259">
    <property type="protein sequence ID" value="PZP46849.1"/>
    <property type="molecule type" value="Genomic_DNA"/>
</dbReference>
<sequence length="80" mass="9146">MKTISAEDFDKKFDDGEDLDDYVDWSKATRPGLELVHVDVDLPEEVLRRVDAEAARLGRTRQSLMAEWIAERLESGRPGK</sequence>
<gene>
    <name evidence="1" type="ORF">DI595_17390</name>
</gene>
<dbReference type="AlphaFoldDB" id="A0A2W5GY46"/>
<dbReference type="NCBIfam" id="NF047399">
    <property type="entry name" value="BrnA_antitoxin_add"/>
    <property type="match status" value="1"/>
</dbReference>